<keyword evidence="4" id="KW-1185">Reference proteome</keyword>
<keyword evidence="3" id="KW-0489">Methyltransferase</keyword>
<dbReference type="PANTHER" id="PTHR46462">
    <property type="entry name" value="UPSET, ISOFORM A"/>
    <property type="match status" value="1"/>
</dbReference>
<feature type="compositionally biased region" description="Polar residues" evidence="2">
    <location>
        <begin position="326"/>
        <end position="342"/>
    </location>
</feature>
<feature type="compositionally biased region" description="Polar residues" evidence="2">
    <location>
        <begin position="454"/>
        <end position="470"/>
    </location>
</feature>
<protein>
    <submittedName>
        <fullName evidence="3">KMT2E methyltransferase</fullName>
    </submittedName>
</protein>
<feature type="region of interest" description="Disordered" evidence="2">
    <location>
        <begin position="256"/>
        <end position="386"/>
    </location>
</feature>
<feature type="region of interest" description="Disordered" evidence="2">
    <location>
        <begin position="445"/>
        <end position="724"/>
    </location>
</feature>
<dbReference type="GO" id="GO:0034967">
    <property type="term" value="C:Set3 complex"/>
    <property type="evidence" value="ECO:0007669"/>
    <property type="project" value="TreeGrafter"/>
</dbReference>
<feature type="region of interest" description="Disordered" evidence="2">
    <location>
        <begin position="739"/>
        <end position="901"/>
    </location>
</feature>
<feature type="compositionally biased region" description="Polar residues" evidence="2">
    <location>
        <begin position="631"/>
        <end position="658"/>
    </location>
</feature>
<dbReference type="AlphaFoldDB" id="A0A7L2Q973"/>
<dbReference type="GO" id="GO:0006325">
    <property type="term" value="P:chromatin organization"/>
    <property type="evidence" value="ECO:0007669"/>
    <property type="project" value="UniProtKB-KW"/>
</dbReference>
<feature type="compositionally biased region" description="Basic and acidic residues" evidence="2">
    <location>
        <begin position="401"/>
        <end position="410"/>
    </location>
</feature>
<feature type="compositionally biased region" description="Polar residues" evidence="2">
    <location>
        <begin position="688"/>
        <end position="711"/>
    </location>
</feature>
<feature type="compositionally biased region" description="Pro residues" evidence="2">
    <location>
        <begin position="776"/>
        <end position="785"/>
    </location>
</feature>
<organism evidence="3 4">
    <name type="scientific">Hypocryptadius cinnamomeus</name>
    <dbReference type="NCBI Taxonomy" id="589841"/>
    <lineage>
        <taxon>Eukaryota</taxon>
        <taxon>Metazoa</taxon>
        <taxon>Chordata</taxon>
        <taxon>Craniata</taxon>
        <taxon>Vertebrata</taxon>
        <taxon>Euteleostomi</taxon>
        <taxon>Archelosauria</taxon>
        <taxon>Archosauria</taxon>
        <taxon>Dinosauria</taxon>
        <taxon>Saurischia</taxon>
        <taxon>Theropoda</taxon>
        <taxon>Coelurosauria</taxon>
        <taxon>Aves</taxon>
        <taxon>Neognathae</taxon>
        <taxon>Neoaves</taxon>
        <taxon>Telluraves</taxon>
        <taxon>Australaves</taxon>
        <taxon>Passeriformes</taxon>
        <taxon>Sylvioidea</taxon>
        <taxon>Zosteropidae</taxon>
        <taxon>Hypocryptadius</taxon>
    </lineage>
</organism>
<evidence type="ECO:0000256" key="2">
    <source>
        <dbReference type="SAM" id="MobiDB-lite"/>
    </source>
</evidence>
<dbReference type="GO" id="GO:0006355">
    <property type="term" value="P:regulation of DNA-templated transcription"/>
    <property type="evidence" value="ECO:0007669"/>
    <property type="project" value="TreeGrafter"/>
</dbReference>
<dbReference type="GO" id="GO:0032259">
    <property type="term" value="P:methylation"/>
    <property type="evidence" value="ECO:0007669"/>
    <property type="project" value="UniProtKB-KW"/>
</dbReference>
<evidence type="ECO:0000313" key="3">
    <source>
        <dbReference type="EMBL" id="NXR93035.1"/>
    </source>
</evidence>
<feature type="non-terminal residue" evidence="3">
    <location>
        <position position="919"/>
    </location>
</feature>
<dbReference type="GO" id="GO:0008168">
    <property type="term" value="F:methyltransferase activity"/>
    <property type="evidence" value="ECO:0007669"/>
    <property type="project" value="UniProtKB-KW"/>
</dbReference>
<feature type="compositionally biased region" description="Low complexity" evidence="2">
    <location>
        <begin position="1"/>
        <end position="21"/>
    </location>
</feature>
<feature type="compositionally biased region" description="Polar residues" evidence="2">
    <location>
        <begin position="522"/>
        <end position="556"/>
    </location>
</feature>
<dbReference type="EMBL" id="VYZP01055734">
    <property type="protein sequence ID" value="NXR93035.1"/>
    <property type="molecule type" value="Genomic_DNA"/>
</dbReference>
<proteinExistence type="predicted"/>
<feature type="compositionally biased region" description="Low complexity" evidence="2">
    <location>
        <begin position="678"/>
        <end position="687"/>
    </location>
</feature>
<keyword evidence="1" id="KW-0156">Chromatin regulator</keyword>
<dbReference type="OrthoDB" id="1928087at2759"/>
<name>A0A7L2Q973_9PASS</name>
<keyword evidence="3" id="KW-0808">Transferase</keyword>
<feature type="region of interest" description="Disordered" evidence="2">
    <location>
        <begin position="1"/>
        <end position="31"/>
    </location>
</feature>
<feature type="non-terminal residue" evidence="3">
    <location>
        <position position="1"/>
    </location>
</feature>
<feature type="compositionally biased region" description="Polar residues" evidence="2">
    <location>
        <begin position="421"/>
        <end position="430"/>
    </location>
</feature>
<dbReference type="PANTHER" id="PTHR46462:SF2">
    <property type="entry name" value="INACTIVE HISTONE-LYSINE N-METHYLTRANSFERASE 2E"/>
    <property type="match status" value="1"/>
</dbReference>
<feature type="compositionally biased region" description="Polar residues" evidence="2">
    <location>
        <begin position="814"/>
        <end position="828"/>
    </location>
</feature>
<gene>
    <name evidence="3" type="primary">Kmt2e</name>
    <name evidence="3" type="ORF">HYPCIN_R03585</name>
</gene>
<feature type="compositionally biased region" description="Pro residues" evidence="2">
    <location>
        <begin position="667"/>
        <end position="677"/>
    </location>
</feature>
<sequence length="919" mass="98413">LLESAFSETSTPTPSPYATPTHADITASEPSLFATPPRVKTEDEACRNGYKPIYSPVTPVTPCIHGNTMHFENISSPDSSPEIKRRAYSQEGYDRASILALNSFRNSNLTEMGLQEIKTIGYSSPRNRTDVTRQCTGEMESVSDLQLGLEVIEQSALHKNLEAPTHERTDSNSQLETAHCGRGTIYSSWVKSPDRTGVNFSMNSNLRDLTPSHQLEVGGGFRINESKCLIQDDARGMFMEASVFCTSEDGIAPGFGRTVNNDSLMDGNCTPQNPPQKKKVSLLEYRKRQREARKSGSKTDSFPLVTVSPHAAGGGNTSSTNGASDGYNNSGENGEQTDNTASLPLPLPATVYNAAPEDTGNNCAIKESSSSEKSEPEVQWTASTSVEQVRERSYQRALLLSDHRKDKDSGGESPCRPCSPSHVQSPSHSNLISQLQLKVPSFTEITEEPDSENPEPTSECPSPDTSQRTCKSPSKASKPSSPSPVVSAQPLGKTPTKPDSHWETAANAPETECANHPKPELQQKQLTNNVQALSKTHPSQSHLRSSAEQLSHSQKLPSAPLKLHCPPSPHVENPPKSSTPHAPVQHGYLSPKPHSQQLGSPYRPHHPQSPQVGTPQRETHRNFYPAAPTLQPGNQAQASGPLFTQTTSGQSSASYSQFNQQNLNSNAPPPPPPPPPSSTYYQSQQPSGNFQSYSQLKSSIPQQTVFSSGPNQALPGTAGQQTVPGHHVAAGHFLSSQNPSIHHQASACPLPHHQPPHPSPGHQGLQAQHQHVVNSAPPPPPPPPSSVIGSGHHPSSAQGLHHPSHQGPPHFPSNAHTSVSSYSSQAPHHTTLGPGPQHQPAGTGPHCPLPGQGPHIQPQGPNSIATPTASGFCPHPGSVTLPHGVQGQQQASPVPGQIPIHRAQVPPTFQNNYHGSGWH</sequence>
<dbReference type="GO" id="GO:0070210">
    <property type="term" value="C:Rpd3L-Expanded complex"/>
    <property type="evidence" value="ECO:0007669"/>
    <property type="project" value="TreeGrafter"/>
</dbReference>
<accession>A0A7L2Q973</accession>
<evidence type="ECO:0000313" key="4">
    <source>
        <dbReference type="Proteomes" id="UP000574191"/>
    </source>
</evidence>
<evidence type="ECO:0000256" key="1">
    <source>
        <dbReference type="ARBA" id="ARBA00022853"/>
    </source>
</evidence>
<comment type="caution">
    <text evidence="3">The sequence shown here is derived from an EMBL/GenBank/DDBJ whole genome shotgun (WGS) entry which is preliminary data.</text>
</comment>
<feature type="compositionally biased region" description="Low complexity" evidence="2">
    <location>
        <begin position="471"/>
        <end position="488"/>
    </location>
</feature>
<dbReference type="Proteomes" id="UP000574191">
    <property type="component" value="Unassembled WGS sequence"/>
</dbReference>
<reference evidence="3 4" key="1">
    <citation type="submission" date="2019-09" db="EMBL/GenBank/DDBJ databases">
        <title>Bird 10,000 Genomes (B10K) Project - Family phase.</title>
        <authorList>
            <person name="Zhang G."/>
        </authorList>
    </citation>
    <scope>NUCLEOTIDE SEQUENCE [LARGE SCALE GENOMIC DNA]</scope>
    <source>
        <strain evidence="3">B10K-DU-002-83</strain>
    </source>
</reference>
<feature type="region of interest" description="Disordered" evidence="2">
    <location>
        <begin position="400"/>
        <end position="430"/>
    </location>
</feature>
<feature type="compositionally biased region" description="Low complexity" evidence="2">
    <location>
        <begin position="849"/>
        <end position="861"/>
    </location>
</feature>